<keyword evidence="9" id="KW-1185">Reference proteome</keyword>
<evidence type="ECO:0000256" key="4">
    <source>
        <dbReference type="ARBA" id="ARBA00022989"/>
    </source>
</evidence>
<reference evidence="8 9" key="1">
    <citation type="submission" date="2011-02" db="EMBL/GenBank/DDBJ databases">
        <authorList>
            <person name="Weinstock G."/>
            <person name="Sodergren E."/>
            <person name="Clifton S."/>
            <person name="Fulton L."/>
            <person name="Fulton B."/>
            <person name="Courtney L."/>
            <person name="Fronick C."/>
            <person name="Harrison M."/>
            <person name="Strong C."/>
            <person name="Farmer C."/>
            <person name="Delahaunty K."/>
            <person name="Markovic C."/>
            <person name="Hall O."/>
            <person name="Minx P."/>
            <person name="Tomlinson C."/>
            <person name="Mitreva M."/>
            <person name="Hou S."/>
            <person name="Chen J."/>
            <person name="Wollam A."/>
            <person name="Pepin K.H."/>
            <person name="Johnson M."/>
            <person name="Bhonagiri V."/>
            <person name="Zhang X."/>
            <person name="Suruliraj S."/>
            <person name="Warren W."/>
            <person name="Chinwalla A."/>
            <person name="Mardis E.R."/>
            <person name="Wilson R.K."/>
        </authorList>
    </citation>
    <scope>NUCLEOTIDE SEQUENCE [LARGE SCALE GENOMIC DNA]</scope>
    <source>
        <strain evidence="8 9">YIT 11859</strain>
    </source>
</reference>
<keyword evidence="3 6" id="KW-0812">Transmembrane</keyword>
<dbReference type="RefSeq" id="WP_008864422.1">
    <property type="nucleotide sequence ID" value="NZ_GL883721.1"/>
</dbReference>
<dbReference type="SUPFAM" id="SSF103481">
    <property type="entry name" value="Multidrug resistance efflux transporter EmrE"/>
    <property type="match status" value="2"/>
</dbReference>
<evidence type="ECO:0000256" key="2">
    <source>
        <dbReference type="ARBA" id="ARBA00022475"/>
    </source>
</evidence>
<dbReference type="InterPro" id="IPR037185">
    <property type="entry name" value="EmrE-like"/>
</dbReference>
<dbReference type="HOGENOM" id="CLU_033863_9_3_4"/>
<feature type="transmembrane region" description="Helical" evidence="6">
    <location>
        <begin position="161"/>
        <end position="181"/>
    </location>
</feature>
<dbReference type="PANTHER" id="PTHR42920">
    <property type="entry name" value="OS03G0707200 PROTEIN-RELATED"/>
    <property type="match status" value="1"/>
</dbReference>
<feature type="domain" description="EamA" evidence="7">
    <location>
        <begin position="165"/>
        <end position="292"/>
    </location>
</feature>
<keyword evidence="5 6" id="KW-0472">Membrane</keyword>
<feature type="transmembrane region" description="Helical" evidence="6">
    <location>
        <begin position="12"/>
        <end position="30"/>
    </location>
</feature>
<feature type="transmembrane region" description="Helical" evidence="6">
    <location>
        <begin position="106"/>
        <end position="128"/>
    </location>
</feature>
<feature type="transmembrane region" description="Helical" evidence="6">
    <location>
        <begin position="277"/>
        <end position="298"/>
    </location>
</feature>
<dbReference type="Proteomes" id="UP000005156">
    <property type="component" value="Unassembled WGS sequence"/>
</dbReference>
<dbReference type="InterPro" id="IPR000620">
    <property type="entry name" value="EamA_dom"/>
</dbReference>
<evidence type="ECO:0000256" key="6">
    <source>
        <dbReference type="SAM" id="Phobius"/>
    </source>
</evidence>
<feature type="transmembrane region" description="Helical" evidence="6">
    <location>
        <begin position="137"/>
        <end position="155"/>
    </location>
</feature>
<evidence type="ECO:0000256" key="5">
    <source>
        <dbReference type="ARBA" id="ARBA00023136"/>
    </source>
</evidence>
<dbReference type="AlphaFoldDB" id="F3QL54"/>
<feature type="transmembrane region" description="Helical" evidence="6">
    <location>
        <begin position="252"/>
        <end position="271"/>
    </location>
</feature>
<feature type="transmembrane region" description="Helical" evidence="6">
    <location>
        <begin position="50"/>
        <end position="67"/>
    </location>
</feature>
<dbReference type="Pfam" id="PF00892">
    <property type="entry name" value="EamA"/>
    <property type="match status" value="2"/>
</dbReference>
<gene>
    <name evidence="8" type="ORF">HMPREF9439_01671</name>
</gene>
<comment type="subcellular location">
    <subcellularLocation>
        <location evidence="1">Cell membrane</location>
        <topology evidence="1">Multi-pass membrane protein</topology>
    </subcellularLocation>
</comment>
<evidence type="ECO:0000313" key="9">
    <source>
        <dbReference type="Proteomes" id="UP000005156"/>
    </source>
</evidence>
<keyword evidence="2" id="KW-1003">Cell membrane</keyword>
<evidence type="ECO:0000256" key="3">
    <source>
        <dbReference type="ARBA" id="ARBA00022692"/>
    </source>
</evidence>
<organism evidence="8 9">
    <name type="scientific">Parasutterella excrementihominis YIT 11859</name>
    <dbReference type="NCBI Taxonomy" id="762966"/>
    <lineage>
        <taxon>Bacteria</taxon>
        <taxon>Pseudomonadati</taxon>
        <taxon>Pseudomonadota</taxon>
        <taxon>Betaproteobacteria</taxon>
        <taxon>Burkholderiales</taxon>
        <taxon>Sutterellaceae</taxon>
        <taxon>Parasutterella</taxon>
    </lineage>
</organism>
<accession>F3QL54</accession>
<proteinExistence type="predicted"/>
<feature type="transmembrane region" description="Helical" evidence="6">
    <location>
        <begin position="193"/>
        <end position="214"/>
    </location>
</feature>
<name>F3QL54_9BURK</name>
<dbReference type="OrthoDB" id="9806889at2"/>
<evidence type="ECO:0000256" key="1">
    <source>
        <dbReference type="ARBA" id="ARBA00004651"/>
    </source>
</evidence>
<dbReference type="InterPro" id="IPR051258">
    <property type="entry name" value="Diverse_Substrate_Transporter"/>
</dbReference>
<dbReference type="eggNOG" id="COG0697">
    <property type="taxonomic scope" value="Bacteria"/>
</dbReference>
<sequence length="308" mass="33903">MTKAVNTKQVQPLVALGILFSLLSAITYGLNPIFAKLAYSCDLSGIEILHARFIFAVVVLGLMGPFLQKDFYRFSRSLIRKSLFIGLLILLPLNLLYVYALKDIPASMMSLITYVYPLIILAINGLIFHKSIRANQIVSITFILLGCLCIFSDAFKANITYTALGLGFLSTFMYAVYLLSLQQLATNVSAYQITFLTLLFSTIGLCFLHNPLFILRFDAMQLGTTFGYGVVSTVLSTICVSRAVQLLGATQAGIFCSFEPVFTIGFAALLLGESIPAFRLVGMVFLILGIVIPNRVAIFKIFEAKFIS</sequence>
<feature type="transmembrane region" description="Helical" evidence="6">
    <location>
        <begin position="220"/>
        <end position="240"/>
    </location>
</feature>
<evidence type="ECO:0000313" key="8">
    <source>
        <dbReference type="EMBL" id="EGG53809.1"/>
    </source>
</evidence>
<protein>
    <submittedName>
        <fullName evidence="8">Putative membrane protein</fullName>
    </submittedName>
</protein>
<comment type="caution">
    <text evidence="8">The sequence shown here is derived from an EMBL/GenBank/DDBJ whole genome shotgun (WGS) entry which is preliminary data.</text>
</comment>
<dbReference type="PANTHER" id="PTHR42920:SF11">
    <property type="entry name" value="INNER MEMBRANE PROTEIN YTFF"/>
    <property type="match status" value="1"/>
</dbReference>
<dbReference type="GeneID" id="43349047"/>
<evidence type="ECO:0000259" key="7">
    <source>
        <dbReference type="Pfam" id="PF00892"/>
    </source>
</evidence>
<dbReference type="EMBL" id="AFBP01000050">
    <property type="protein sequence ID" value="EGG53809.1"/>
    <property type="molecule type" value="Genomic_DNA"/>
</dbReference>
<feature type="transmembrane region" description="Helical" evidence="6">
    <location>
        <begin position="79"/>
        <end position="100"/>
    </location>
</feature>
<keyword evidence="4 6" id="KW-1133">Transmembrane helix</keyword>
<dbReference type="GO" id="GO:0005886">
    <property type="term" value="C:plasma membrane"/>
    <property type="evidence" value="ECO:0007669"/>
    <property type="project" value="UniProtKB-SubCell"/>
</dbReference>
<feature type="domain" description="EamA" evidence="7">
    <location>
        <begin position="16"/>
        <end position="151"/>
    </location>
</feature>